<proteinExistence type="predicted"/>
<dbReference type="Proteomes" id="UP000284706">
    <property type="component" value="Unassembled WGS sequence"/>
</dbReference>
<accession>A0A409YMR1</accession>
<dbReference type="EMBL" id="NHYE01000642">
    <property type="protein sequence ID" value="PPR04296.1"/>
    <property type="molecule type" value="Genomic_DNA"/>
</dbReference>
<dbReference type="AlphaFoldDB" id="A0A409YMR1"/>
<dbReference type="InParanoid" id="A0A409YMR1"/>
<comment type="caution">
    <text evidence="1">The sequence shown here is derived from an EMBL/GenBank/DDBJ whole genome shotgun (WGS) entry which is preliminary data.</text>
</comment>
<keyword evidence="2" id="KW-1185">Reference proteome</keyword>
<reference evidence="1 2" key="1">
    <citation type="journal article" date="2018" name="Evol. Lett.">
        <title>Horizontal gene cluster transfer increased hallucinogenic mushroom diversity.</title>
        <authorList>
            <person name="Reynolds H.T."/>
            <person name="Vijayakumar V."/>
            <person name="Gluck-Thaler E."/>
            <person name="Korotkin H.B."/>
            <person name="Matheny P.B."/>
            <person name="Slot J.C."/>
        </authorList>
    </citation>
    <scope>NUCLEOTIDE SEQUENCE [LARGE SCALE GENOMIC DNA]</scope>
    <source>
        <strain evidence="1 2">SRW20</strain>
    </source>
</reference>
<evidence type="ECO:0000313" key="2">
    <source>
        <dbReference type="Proteomes" id="UP000284706"/>
    </source>
</evidence>
<evidence type="ECO:0000313" key="1">
    <source>
        <dbReference type="EMBL" id="PPR04296.1"/>
    </source>
</evidence>
<organism evidence="1 2">
    <name type="scientific">Gymnopilus dilepis</name>
    <dbReference type="NCBI Taxonomy" id="231916"/>
    <lineage>
        <taxon>Eukaryota</taxon>
        <taxon>Fungi</taxon>
        <taxon>Dikarya</taxon>
        <taxon>Basidiomycota</taxon>
        <taxon>Agaricomycotina</taxon>
        <taxon>Agaricomycetes</taxon>
        <taxon>Agaricomycetidae</taxon>
        <taxon>Agaricales</taxon>
        <taxon>Agaricineae</taxon>
        <taxon>Hymenogastraceae</taxon>
        <taxon>Gymnopilus</taxon>
    </lineage>
</organism>
<name>A0A409YMR1_9AGAR</name>
<gene>
    <name evidence="1" type="ORF">CVT26_004048</name>
</gene>
<protein>
    <submittedName>
        <fullName evidence="1">Uncharacterized protein</fullName>
    </submittedName>
</protein>
<sequence>MPGIKGSNIVRPLFLRITTPRRGEAHAMERARWRAGSWARAENWVHRNHTSK</sequence>